<dbReference type="AlphaFoldDB" id="A0A7S9DX95"/>
<dbReference type="Pfam" id="PF10707">
    <property type="entry name" value="YrbL-PhoP_reg"/>
    <property type="match status" value="1"/>
</dbReference>
<protein>
    <recommendedName>
        <fullName evidence="1">Protein kinase domain-containing protein</fullName>
    </recommendedName>
</protein>
<dbReference type="InterPro" id="IPR011009">
    <property type="entry name" value="Kinase-like_dom_sf"/>
</dbReference>
<evidence type="ECO:0000313" key="2">
    <source>
        <dbReference type="EMBL" id="QPG05522.1"/>
    </source>
</evidence>
<evidence type="ECO:0000259" key="1">
    <source>
        <dbReference type="PROSITE" id="PS50011"/>
    </source>
</evidence>
<name>A0A7S9DX95_9ALTE</name>
<dbReference type="GO" id="GO:0004672">
    <property type="term" value="F:protein kinase activity"/>
    <property type="evidence" value="ECO:0007669"/>
    <property type="project" value="InterPro"/>
</dbReference>
<dbReference type="Gene3D" id="3.30.200.20">
    <property type="entry name" value="Phosphorylase Kinase, domain 1"/>
    <property type="match status" value="1"/>
</dbReference>
<keyword evidence="3" id="KW-1185">Reference proteome</keyword>
<gene>
    <name evidence="2" type="ORF">IT774_15725</name>
</gene>
<dbReference type="KEGG" id="smaa:IT774_15725"/>
<reference evidence="2 3" key="1">
    <citation type="submission" date="2020-11" db="EMBL/GenBank/DDBJ databases">
        <title>Complete genome sequence for Salinimonas sp. strain G2-b.</title>
        <authorList>
            <person name="Park S.-J."/>
        </authorList>
    </citation>
    <scope>NUCLEOTIDE SEQUENCE [LARGE SCALE GENOMIC DNA]</scope>
    <source>
        <strain evidence="2 3">G2-b</strain>
    </source>
</reference>
<organism evidence="2 3">
    <name type="scientific">Salinimonas marina</name>
    <dbReference type="NCBI Taxonomy" id="2785918"/>
    <lineage>
        <taxon>Bacteria</taxon>
        <taxon>Pseudomonadati</taxon>
        <taxon>Pseudomonadota</taxon>
        <taxon>Gammaproteobacteria</taxon>
        <taxon>Alteromonadales</taxon>
        <taxon>Alteromonadaceae</taxon>
        <taxon>Alteromonas/Salinimonas group</taxon>
        <taxon>Salinimonas</taxon>
    </lineage>
</organism>
<proteinExistence type="predicted"/>
<dbReference type="EMBL" id="CP064795">
    <property type="protein sequence ID" value="QPG05522.1"/>
    <property type="molecule type" value="Genomic_DNA"/>
</dbReference>
<dbReference type="SUPFAM" id="SSF56112">
    <property type="entry name" value="Protein kinase-like (PK-like)"/>
    <property type="match status" value="1"/>
</dbReference>
<sequence>MSEPLQLTSDLLLSSGSNRACYYHPYDANLCVKVLHKDSPRKTQTREINYFRFLKRRNIASPMVANLMDVVPTSRGTGVVFELVRDADGQVAKTVGHYLRQDDPDFNRMVVDKLDELIKHLVQQNIIFRDLITENVMLRRTGNNEYLPVVVDGIGHNDFLPLCDYFKVLGRRKNLRKWNREKYNWFNEFAVREEIVKIPKM</sequence>
<dbReference type="Proteomes" id="UP000595095">
    <property type="component" value="Chromosome"/>
</dbReference>
<dbReference type="InterPro" id="IPR000719">
    <property type="entry name" value="Prot_kinase_dom"/>
</dbReference>
<dbReference type="RefSeq" id="WP_195810609.1">
    <property type="nucleotide sequence ID" value="NZ_CP064795.1"/>
</dbReference>
<dbReference type="InterPro" id="IPR019647">
    <property type="entry name" value="PhoP_reg_network_YrbL"/>
</dbReference>
<dbReference type="PROSITE" id="PS50011">
    <property type="entry name" value="PROTEIN_KINASE_DOM"/>
    <property type="match status" value="1"/>
</dbReference>
<dbReference type="GO" id="GO:0005524">
    <property type="term" value="F:ATP binding"/>
    <property type="evidence" value="ECO:0007669"/>
    <property type="project" value="InterPro"/>
</dbReference>
<feature type="domain" description="Protein kinase" evidence="1">
    <location>
        <begin position="7"/>
        <end position="201"/>
    </location>
</feature>
<dbReference type="Gene3D" id="1.10.510.10">
    <property type="entry name" value="Transferase(Phosphotransferase) domain 1"/>
    <property type="match status" value="1"/>
</dbReference>
<evidence type="ECO:0000313" key="3">
    <source>
        <dbReference type="Proteomes" id="UP000595095"/>
    </source>
</evidence>
<accession>A0A7S9DX95</accession>